<reference evidence="2 3" key="1">
    <citation type="submission" date="2019-06" db="EMBL/GenBank/DDBJ databases">
        <title>Genome Sequence of the Brown Rot Fungal Pathogen Monilinia fructicola.</title>
        <authorList>
            <person name="De Miccolis Angelini R.M."/>
            <person name="Landi L."/>
            <person name="Abate D."/>
            <person name="Pollastro S."/>
            <person name="Romanazzi G."/>
            <person name="Faretra F."/>
        </authorList>
    </citation>
    <scope>NUCLEOTIDE SEQUENCE [LARGE SCALE GENOMIC DNA]</scope>
    <source>
        <strain evidence="2 3">Mfrc123</strain>
    </source>
</reference>
<dbReference type="AlphaFoldDB" id="A0A5M9JH68"/>
<keyword evidence="1" id="KW-0812">Transmembrane</keyword>
<name>A0A5M9JH68_MONFR</name>
<organism evidence="2 3">
    <name type="scientific">Monilinia fructicola</name>
    <name type="common">Brown rot fungus</name>
    <name type="synonym">Ciboria fructicola</name>
    <dbReference type="NCBI Taxonomy" id="38448"/>
    <lineage>
        <taxon>Eukaryota</taxon>
        <taxon>Fungi</taxon>
        <taxon>Dikarya</taxon>
        <taxon>Ascomycota</taxon>
        <taxon>Pezizomycotina</taxon>
        <taxon>Leotiomycetes</taxon>
        <taxon>Helotiales</taxon>
        <taxon>Sclerotiniaceae</taxon>
        <taxon>Monilinia</taxon>
    </lineage>
</organism>
<proteinExistence type="predicted"/>
<sequence length="166" mass="17656">MAATFPIFIASVIILFYNTTITIITATTITITTTTTTTTTITTTSTTTTITTTTITITTTTAIITTAATIITTTPTTITTTIITTTTTLTTTLLRHKASLRISALSVTAPLLSSITDCNPTSIPGYPSTSLIRFSFDPCGHSYLEKQIYLLIPVFIFGKSSLVVLV</sequence>
<gene>
    <name evidence="2" type="ORF">EYC84_010141</name>
</gene>
<evidence type="ECO:0000256" key="1">
    <source>
        <dbReference type="SAM" id="Phobius"/>
    </source>
</evidence>
<keyword evidence="3" id="KW-1185">Reference proteome</keyword>
<accession>A0A5M9JH68</accession>
<keyword evidence="1" id="KW-1133">Transmembrane helix</keyword>
<evidence type="ECO:0000313" key="2">
    <source>
        <dbReference type="EMBL" id="KAA8567066.1"/>
    </source>
</evidence>
<feature type="transmembrane region" description="Helical" evidence="1">
    <location>
        <begin position="7"/>
        <end position="31"/>
    </location>
</feature>
<comment type="caution">
    <text evidence="2">The sequence shown here is derived from an EMBL/GenBank/DDBJ whole genome shotgun (WGS) entry which is preliminary data.</text>
</comment>
<keyword evidence="1" id="KW-0472">Membrane</keyword>
<protein>
    <submittedName>
        <fullName evidence="2">Uncharacterized protein</fullName>
    </submittedName>
</protein>
<dbReference type="Proteomes" id="UP000322873">
    <property type="component" value="Unassembled WGS sequence"/>
</dbReference>
<dbReference type="EMBL" id="VICG01000011">
    <property type="protein sequence ID" value="KAA8567066.1"/>
    <property type="molecule type" value="Genomic_DNA"/>
</dbReference>
<evidence type="ECO:0000313" key="3">
    <source>
        <dbReference type="Proteomes" id="UP000322873"/>
    </source>
</evidence>